<reference evidence="9 10" key="1">
    <citation type="submission" date="2019-02" db="EMBL/GenBank/DDBJ databases">
        <authorList>
            <person name="Goldberg S.R."/>
            <person name="Haltli B.A."/>
            <person name="Correa H."/>
            <person name="Russell K.G."/>
        </authorList>
    </citation>
    <scope>NUCLEOTIDE SEQUENCE [LARGE SCALE GENOMIC DNA]</scope>
    <source>
        <strain evidence="9 10">JCM 16186</strain>
    </source>
</reference>
<gene>
    <name evidence="9" type="ORF">E1163_12030</name>
</gene>
<dbReference type="Gene3D" id="2.40.30.170">
    <property type="match status" value="1"/>
</dbReference>
<feature type="transmembrane region" description="Helical" evidence="4">
    <location>
        <begin position="12"/>
        <end position="34"/>
    </location>
</feature>
<dbReference type="Pfam" id="PF25876">
    <property type="entry name" value="HH_MFP_RND"/>
    <property type="match status" value="1"/>
</dbReference>
<dbReference type="InterPro" id="IPR058649">
    <property type="entry name" value="CzcB_C"/>
</dbReference>
<accession>A0ABW9RNG9</accession>
<dbReference type="InterPro" id="IPR058625">
    <property type="entry name" value="MdtA-like_BSH"/>
</dbReference>
<proteinExistence type="inferred from homology"/>
<feature type="domain" description="Multidrug resistance protein MdtA-like alpha-helical hairpin" evidence="5">
    <location>
        <begin position="121"/>
        <end position="184"/>
    </location>
</feature>
<evidence type="ECO:0000259" key="8">
    <source>
        <dbReference type="Pfam" id="PF26002"/>
    </source>
</evidence>
<dbReference type="InterPro" id="IPR058624">
    <property type="entry name" value="MdtA-like_HH"/>
</dbReference>
<evidence type="ECO:0000313" key="10">
    <source>
        <dbReference type="Proteomes" id="UP000798808"/>
    </source>
</evidence>
<evidence type="ECO:0000256" key="2">
    <source>
        <dbReference type="SAM" id="Coils"/>
    </source>
</evidence>
<evidence type="ECO:0000259" key="7">
    <source>
        <dbReference type="Pfam" id="PF25975"/>
    </source>
</evidence>
<dbReference type="PANTHER" id="PTHR30469:SF33">
    <property type="entry name" value="SLR1207 PROTEIN"/>
    <property type="match status" value="1"/>
</dbReference>
<name>A0ABW9RNG9_9BACT</name>
<comment type="caution">
    <text evidence="9">The sequence shown here is derived from an EMBL/GenBank/DDBJ whole genome shotgun (WGS) entry which is preliminary data.</text>
</comment>
<organism evidence="9 10">
    <name type="scientific">Fulvivirga kasyanovii</name>
    <dbReference type="NCBI Taxonomy" id="396812"/>
    <lineage>
        <taxon>Bacteria</taxon>
        <taxon>Pseudomonadati</taxon>
        <taxon>Bacteroidota</taxon>
        <taxon>Cytophagia</taxon>
        <taxon>Cytophagales</taxon>
        <taxon>Fulvivirgaceae</taxon>
        <taxon>Fulvivirga</taxon>
    </lineage>
</organism>
<dbReference type="Pfam" id="PF26002">
    <property type="entry name" value="Beta-barrel_AprE"/>
    <property type="match status" value="1"/>
</dbReference>
<dbReference type="Gene3D" id="1.10.287.470">
    <property type="entry name" value="Helix hairpin bin"/>
    <property type="match status" value="1"/>
</dbReference>
<keyword evidence="4" id="KW-1133">Transmembrane helix</keyword>
<feature type="region of interest" description="Disordered" evidence="3">
    <location>
        <begin position="435"/>
        <end position="460"/>
    </location>
</feature>
<dbReference type="Proteomes" id="UP000798808">
    <property type="component" value="Unassembled WGS sequence"/>
</dbReference>
<keyword evidence="4" id="KW-0472">Membrane</keyword>
<evidence type="ECO:0000256" key="1">
    <source>
        <dbReference type="ARBA" id="ARBA00009477"/>
    </source>
</evidence>
<feature type="domain" description="Multidrug resistance protein MdtA-like barrel-sandwich hybrid" evidence="6">
    <location>
        <begin position="68"/>
        <end position="230"/>
    </location>
</feature>
<evidence type="ECO:0000259" key="5">
    <source>
        <dbReference type="Pfam" id="PF25876"/>
    </source>
</evidence>
<dbReference type="SUPFAM" id="SSF111369">
    <property type="entry name" value="HlyD-like secretion proteins"/>
    <property type="match status" value="2"/>
</dbReference>
<evidence type="ECO:0000259" key="6">
    <source>
        <dbReference type="Pfam" id="PF25917"/>
    </source>
</evidence>
<dbReference type="Pfam" id="PF25917">
    <property type="entry name" value="BSH_RND"/>
    <property type="match status" value="1"/>
</dbReference>
<dbReference type="Gene3D" id="2.40.420.20">
    <property type="match status" value="1"/>
</dbReference>
<dbReference type="Pfam" id="PF25975">
    <property type="entry name" value="CzcB_C"/>
    <property type="match status" value="1"/>
</dbReference>
<comment type="similarity">
    <text evidence="1">Belongs to the membrane fusion protein (MFP) (TC 8.A.1) family.</text>
</comment>
<feature type="domain" description="AprE-like beta-barrel" evidence="8">
    <location>
        <begin position="246"/>
        <end position="337"/>
    </location>
</feature>
<feature type="coiled-coil region" evidence="2">
    <location>
        <begin position="114"/>
        <end position="179"/>
    </location>
</feature>
<dbReference type="InterPro" id="IPR058982">
    <property type="entry name" value="Beta-barrel_AprE"/>
</dbReference>
<keyword evidence="10" id="KW-1185">Reference proteome</keyword>
<dbReference type="PANTHER" id="PTHR30469">
    <property type="entry name" value="MULTIDRUG RESISTANCE PROTEIN MDTA"/>
    <property type="match status" value="1"/>
</dbReference>
<dbReference type="InterPro" id="IPR006143">
    <property type="entry name" value="RND_pump_MFP"/>
</dbReference>
<feature type="domain" description="CzcB-like C-terminal circularly permuted SH3-like" evidence="7">
    <location>
        <begin position="385"/>
        <end position="424"/>
    </location>
</feature>
<dbReference type="NCBIfam" id="TIGR01730">
    <property type="entry name" value="RND_mfp"/>
    <property type="match status" value="1"/>
</dbReference>
<dbReference type="EMBL" id="SMLW01000532">
    <property type="protein sequence ID" value="MTI25674.1"/>
    <property type="molecule type" value="Genomic_DNA"/>
</dbReference>
<sequence length="460" mass="50126">MAKKRRSNKWLYWLIGAFGLLVVILIVGKSAGWIGKPNEIEVEVAEAKQVSITEKVSASGMVQPVVEVKLSPEVSGELIELNVEEGDSVQANEVLAKVRPDNFVAAVEQSRASLNQQRANLASSEASLERAKATFIRAEQEYERQKKLFDQNVISSAEWEQAQQNFAVAKNDLKSAEKSVEAAKYIVRSSGASLDQAQENLRRTTVTSPMAGIVSKLNVEKGETVLGTQQFQGTEIMRIADLNSMEVRVDVNENDIIRVALGDTAVIDVDAYSHLDKEFKGVVTAIANTANDKASADAVTEFEVRIKILNSSYQDLIEGGSRYPFRPGMTASVDIITNRKDNALAVPLSAVTTRDPNKKKFGAKEEGAEVAKAEEKAPGAKETIKEVVFVNEGGTAVLREVKTGISDYENIEILEGVKPGEKVISGPFLAVSKRLEDGDKVKAEGENNDKKAEDKNLAEE</sequence>
<keyword evidence="4" id="KW-0812">Transmembrane</keyword>
<evidence type="ECO:0000313" key="9">
    <source>
        <dbReference type="EMBL" id="MTI25674.1"/>
    </source>
</evidence>
<evidence type="ECO:0000256" key="4">
    <source>
        <dbReference type="SAM" id="Phobius"/>
    </source>
</evidence>
<protein>
    <submittedName>
        <fullName evidence="9">Efflux RND transporter periplasmic adaptor subunit</fullName>
    </submittedName>
</protein>
<keyword evidence="2" id="KW-0175">Coiled coil</keyword>
<dbReference type="Gene3D" id="2.40.50.100">
    <property type="match status" value="1"/>
</dbReference>
<dbReference type="RefSeq" id="WP_155172004.1">
    <property type="nucleotide sequence ID" value="NZ_BAAAFL010000053.1"/>
</dbReference>
<evidence type="ECO:0000256" key="3">
    <source>
        <dbReference type="SAM" id="MobiDB-lite"/>
    </source>
</evidence>